<feature type="transmembrane region" description="Helical" evidence="1">
    <location>
        <begin position="100"/>
        <end position="119"/>
    </location>
</feature>
<feature type="transmembrane region" description="Helical" evidence="1">
    <location>
        <begin position="6"/>
        <end position="26"/>
    </location>
</feature>
<dbReference type="EMBL" id="JGZC01000006">
    <property type="protein sequence ID" value="KFI70215.1"/>
    <property type="molecule type" value="Genomic_DNA"/>
</dbReference>
<name>A0A087BGR5_9BIFI</name>
<keyword evidence="1" id="KW-0812">Transmembrane</keyword>
<evidence type="ECO:0000256" key="1">
    <source>
        <dbReference type="SAM" id="Phobius"/>
    </source>
</evidence>
<dbReference type="Proteomes" id="UP000029060">
    <property type="component" value="Unassembled WGS sequence"/>
</dbReference>
<dbReference type="AlphaFoldDB" id="A0A087BGR5"/>
<gene>
    <name evidence="2" type="ORF">BMERY_0693</name>
</gene>
<dbReference type="STRING" id="78345.BMERY_0693"/>
<sequence>MFYLLLFIWCLIVAVGSAALAVMSAVDDARTAGHVRIRSVASCAFVILACFAFVSFAFDVFSEDWVDLADCIMAAFFSLVFSVGDWGVTRRSGRRIPGRVCLAASVVSALALIAAVAIYCAA</sequence>
<protein>
    <submittedName>
        <fullName evidence="2">Uncharacterized protein</fullName>
    </submittedName>
</protein>
<keyword evidence="1" id="KW-0472">Membrane</keyword>
<feature type="transmembrane region" description="Helical" evidence="1">
    <location>
        <begin position="67"/>
        <end position="88"/>
    </location>
</feature>
<comment type="caution">
    <text evidence="2">The sequence shown here is derived from an EMBL/GenBank/DDBJ whole genome shotgun (WGS) entry which is preliminary data.</text>
</comment>
<keyword evidence="3" id="KW-1185">Reference proteome</keyword>
<dbReference type="RefSeq" id="WP_033523946.1">
    <property type="nucleotide sequence ID" value="NZ_JGZC01000006.1"/>
</dbReference>
<organism evidence="2 3">
    <name type="scientific">Bifidobacterium merycicum</name>
    <dbReference type="NCBI Taxonomy" id="78345"/>
    <lineage>
        <taxon>Bacteria</taxon>
        <taxon>Bacillati</taxon>
        <taxon>Actinomycetota</taxon>
        <taxon>Actinomycetes</taxon>
        <taxon>Bifidobacteriales</taxon>
        <taxon>Bifidobacteriaceae</taxon>
        <taxon>Bifidobacterium</taxon>
    </lineage>
</organism>
<accession>A0A087BGR5</accession>
<reference evidence="2 3" key="1">
    <citation type="submission" date="2014-03" db="EMBL/GenBank/DDBJ databases">
        <title>Genomics of Bifidobacteria.</title>
        <authorList>
            <person name="Ventura M."/>
            <person name="Milani C."/>
            <person name="Lugli G.A."/>
        </authorList>
    </citation>
    <scope>NUCLEOTIDE SEQUENCE [LARGE SCALE GENOMIC DNA]</scope>
    <source>
        <strain evidence="2 3">LMG 11341</strain>
    </source>
</reference>
<feature type="transmembrane region" description="Helical" evidence="1">
    <location>
        <begin position="38"/>
        <end position="61"/>
    </location>
</feature>
<keyword evidence="1" id="KW-1133">Transmembrane helix</keyword>
<proteinExistence type="predicted"/>
<evidence type="ECO:0000313" key="3">
    <source>
        <dbReference type="Proteomes" id="UP000029060"/>
    </source>
</evidence>
<evidence type="ECO:0000313" key="2">
    <source>
        <dbReference type="EMBL" id="KFI70215.1"/>
    </source>
</evidence>